<organism evidence="1">
    <name type="scientific">Picocystis salinarum</name>
    <dbReference type="NCBI Taxonomy" id="88271"/>
    <lineage>
        <taxon>Eukaryota</taxon>
        <taxon>Viridiplantae</taxon>
        <taxon>Chlorophyta</taxon>
        <taxon>Picocystophyceae</taxon>
        <taxon>Picocystales</taxon>
        <taxon>Picocystaceae</taxon>
        <taxon>Picocystis</taxon>
    </lineage>
</organism>
<dbReference type="PANTHER" id="PTHR34557">
    <property type="entry name" value="PHYTOCHROMOBILIN:FERREDOXIN OXIDOREDUCTASE, CHLOROPLASTIC"/>
    <property type="match status" value="1"/>
</dbReference>
<proteinExistence type="predicted"/>
<dbReference type="Pfam" id="PF05996">
    <property type="entry name" value="Fe_bilin_red"/>
    <property type="match status" value="1"/>
</dbReference>
<name>A0A6U9PQ82_9CHLO</name>
<evidence type="ECO:0000313" key="2">
    <source>
        <dbReference type="EMBL" id="CAE0606862.1"/>
    </source>
</evidence>
<dbReference type="GO" id="GO:0016636">
    <property type="term" value="F:oxidoreductase activity, acting on the CH-CH group of donors, iron-sulfur protein as acceptor"/>
    <property type="evidence" value="ECO:0007669"/>
    <property type="project" value="InterPro"/>
</dbReference>
<evidence type="ECO:0000313" key="1">
    <source>
        <dbReference type="EMBL" id="CAE0606861.1"/>
    </source>
</evidence>
<dbReference type="AlphaFoldDB" id="A0A6U9PQ82"/>
<evidence type="ECO:0008006" key="3">
    <source>
        <dbReference type="Google" id="ProtNLM"/>
    </source>
</evidence>
<dbReference type="PANTHER" id="PTHR34557:SF6">
    <property type="entry name" value="15,16-DIHYDROBILIVERDIN:FERREDOXIN OXIDOREDUCTASE"/>
    <property type="match status" value="1"/>
</dbReference>
<sequence length="277" mass="32461">MQRPQCRTSRRSFMPYKPDTLHFTPPFITKRTAKGNDEKTLILEDNEVRFEPFMHLQLDKLRYDPSFRELALPATLSNASGCYKKSTCTCTNRLFKSNKIRKLRTTCVNAGAELQIYNSCLYPSTEFDLPILGVDLLHFGRKTICIVDFQPLEKREAYLNKYIAPLSSIKKNYPFLNNTVSNRFYDDRTWFSDQMLYLNNKFHLSDFYEAFEQYLRIYLQLLEDAEAIGGSRVTHVSSMHSKYDKYNKERDPAIVMFSKIFGKEFSTAVTDSFLFSF</sequence>
<dbReference type="EMBL" id="HBIS01000783">
    <property type="protein sequence ID" value="CAE0606862.1"/>
    <property type="molecule type" value="Transcribed_RNA"/>
</dbReference>
<dbReference type="GO" id="GO:0010024">
    <property type="term" value="P:phytochromobilin biosynthetic process"/>
    <property type="evidence" value="ECO:0007669"/>
    <property type="project" value="InterPro"/>
</dbReference>
<dbReference type="EMBL" id="HBIS01000782">
    <property type="protein sequence ID" value="CAE0606861.1"/>
    <property type="molecule type" value="Transcribed_RNA"/>
</dbReference>
<dbReference type="InterPro" id="IPR009249">
    <property type="entry name" value="Ferredoxin-dep_bilin_Rdtase"/>
</dbReference>
<reference evidence="1" key="1">
    <citation type="submission" date="2021-01" db="EMBL/GenBank/DDBJ databases">
        <authorList>
            <person name="Corre E."/>
            <person name="Pelletier E."/>
            <person name="Niang G."/>
            <person name="Scheremetjew M."/>
            <person name="Finn R."/>
            <person name="Kale V."/>
            <person name="Holt S."/>
            <person name="Cochrane G."/>
            <person name="Meng A."/>
            <person name="Brown T."/>
            <person name="Cohen L."/>
        </authorList>
    </citation>
    <scope>NUCLEOTIDE SEQUENCE</scope>
    <source>
        <strain evidence="1">CCMP1897</strain>
    </source>
</reference>
<accession>A0A6U9PQ82</accession>
<protein>
    <recommendedName>
        <fullName evidence="3">15,16-dihydrobiliverdin:ferredoxin oxidoreductase</fullName>
    </recommendedName>
</protein>
<gene>
    <name evidence="1" type="ORF">PSAL00342_LOCUS677</name>
    <name evidence="2" type="ORF">PSAL00342_LOCUS678</name>
</gene>
<dbReference type="Gene3D" id="3.40.1500.20">
    <property type="match status" value="1"/>
</dbReference>
<dbReference type="GO" id="GO:0050897">
    <property type="term" value="F:cobalt ion binding"/>
    <property type="evidence" value="ECO:0007669"/>
    <property type="project" value="InterPro"/>
</dbReference>